<keyword evidence="6" id="KW-1185">Reference proteome</keyword>
<dbReference type="EMBL" id="MBTF01000035">
    <property type="protein sequence ID" value="OOQ57797.1"/>
    <property type="molecule type" value="Genomic_DNA"/>
</dbReference>
<evidence type="ECO:0000313" key="5">
    <source>
        <dbReference type="EMBL" id="OOQ57797.1"/>
    </source>
</evidence>
<dbReference type="NCBIfam" id="TIGR04056">
    <property type="entry name" value="OMP_RagA_SusC"/>
    <property type="match status" value="1"/>
</dbReference>
<dbReference type="NCBIfam" id="TIGR04057">
    <property type="entry name" value="SusC_RagA_signa"/>
    <property type="match status" value="1"/>
</dbReference>
<keyword evidence="2" id="KW-0813">Transport</keyword>
<organism evidence="5 6">
    <name type="scientific">Mucilaginibacter pedocola</name>
    <dbReference type="NCBI Taxonomy" id="1792845"/>
    <lineage>
        <taxon>Bacteria</taxon>
        <taxon>Pseudomonadati</taxon>
        <taxon>Bacteroidota</taxon>
        <taxon>Sphingobacteriia</taxon>
        <taxon>Sphingobacteriales</taxon>
        <taxon>Sphingobacteriaceae</taxon>
        <taxon>Mucilaginibacter</taxon>
    </lineage>
</organism>
<comment type="subcellular location">
    <subcellularLocation>
        <location evidence="2">Cell outer membrane</location>
        <topology evidence="2">Multi-pass membrane protein</topology>
    </subcellularLocation>
</comment>
<feature type="chain" id="PRO_5012594273" description="TonB-dependent receptor plug domain-containing protein" evidence="3">
    <location>
        <begin position="20"/>
        <end position="1034"/>
    </location>
</feature>
<name>A0A1S9PAE1_9SPHI</name>
<evidence type="ECO:0000256" key="1">
    <source>
        <dbReference type="ARBA" id="ARBA00022729"/>
    </source>
</evidence>
<dbReference type="GO" id="GO:0044718">
    <property type="term" value="P:siderophore transmembrane transport"/>
    <property type="evidence" value="ECO:0007669"/>
    <property type="project" value="TreeGrafter"/>
</dbReference>
<dbReference type="SUPFAM" id="SSF56935">
    <property type="entry name" value="Porins"/>
    <property type="match status" value="1"/>
</dbReference>
<proteinExistence type="inferred from homology"/>
<dbReference type="Pfam" id="PF13715">
    <property type="entry name" value="CarbopepD_reg_2"/>
    <property type="match status" value="1"/>
</dbReference>
<protein>
    <recommendedName>
        <fullName evidence="4">TonB-dependent receptor plug domain-containing protein</fullName>
    </recommendedName>
</protein>
<comment type="similarity">
    <text evidence="2">Belongs to the TonB-dependent receptor family.</text>
</comment>
<keyword evidence="1 3" id="KW-0732">Signal</keyword>
<evidence type="ECO:0000313" key="6">
    <source>
        <dbReference type="Proteomes" id="UP000189739"/>
    </source>
</evidence>
<dbReference type="AlphaFoldDB" id="A0A1S9PAE1"/>
<evidence type="ECO:0000256" key="2">
    <source>
        <dbReference type="PROSITE-ProRule" id="PRU01360"/>
    </source>
</evidence>
<gene>
    <name evidence="5" type="ORF">BC343_13520</name>
</gene>
<feature type="signal peptide" evidence="3">
    <location>
        <begin position="1"/>
        <end position="19"/>
    </location>
</feature>
<dbReference type="PROSITE" id="PS52016">
    <property type="entry name" value="TONB_DEPENDENT_REC_3"/>
    <property type="match status" value="1"/>
</dbReference>
<dbReference type="PANTHER" id="PTHR30069:SF29">
    <property type="entry name" value="HEMOGLOBIN AND HEMOGLOBIN-HAPTOGLOBIN-BINDING PROTEIN 1-RELATED"/>
    <property type="match status" value="1"/>
</dbReference>
<dbReference type="Gene3D" id="2.60.40.1120">
    <property type="entry name" value="Carboxypeptidase-like, regulatory domain"/>
    <property type="match status" value="1"/>
</dbReference>
<keyword evidence="2" id="KW-0998">Cell outer membrane</keyword>
<comment type="caution">
    <text evidence="5">The sequence shown here is derived from an EMBL/GenBank/DDBJ whole genome shotgun (WGS) entry which is preliminary data.</text>
</comment>
<dbReference type="RefSeq" id="WP_078350402.1">
    <property type="nucleotide sequence ID" value="NZ_MBTF01000035.1"/>
</dbReference>
<keyword evidence="2" id="KW-0472">Membrane</keyword>
<keyword evidence="2" id="KW-0812">Transmembrane</keyword>
<dbReference type="OrthoDB" id="9768177at2"/>
<dbReference type="PANTHER" id="PTHR30069">
    <property type="entry name" value="TONB-DEPENDENT OUTER MEMBRANE RECEPTOR"/>
    <property type="match status" value="1"/>
</dbReference>
<dbReference type="InterPro" id="IPR039426">
    <property type="entry name" value="TonB-dep_rcpt-like"/>
</dbReference>
<dbReference type="InterPro" id="IPR012910">
    <property type="entry name" value="Plug_dom"/>
</dbReference>
<reference evidence="5 6" key="1">
    <citation type="submission" date="2016-07" db="EMBL/GenBank/DDBJ databases">
        <title>Genomic analysis of zinc-resistant bacterium Mucilaginibacter pedocola TBZ30.</title>
        <authorList>
            <person name="Huang J."/>
            <person name="Tang J."/>
        </authorList>
    </citation>
    <scope>NUCLEOTIDE SEQUENCE [LARGE SCALE GENOMIC DNA]</scope>
    <source>
        <strain evidence="5 6">TBZ30</strain>
    </source>
</reference>
<sequence>MKRILFIFFMWCIALAVYGQGSTINGKVVDDTGQPLAGAVVKVSGEDVVTTTTTNGSFSIKAAKLPATLVVNFMGFEPKDVQANGKADITIALVPVNKGLQEVVVVGYGTQKKVSLTGAVASISGKDVVTTKNENVFNSLTGKIPGLNIAQKSSEPGSFNTILSIRGASRNPLIIIDGVPRGNLERLDPNDIDNISVLKDASAAIYGVRAADGVILVTTKSGKKGKSELTYTGNFGVQRPVGLEPTVDAIEYMTLMNEKFGHSLDNPVVRYTEDDFNLYRSGNKKTTDWYAPVLDRSVPQNQHNITATGGGENSNYYLSLGHLSQQGFWKSGDLNYEKFNLRSNVTAKIAKGLTAEMRLSGLKDTKNQPWTDTWVMFKSIFGQLPITDLYANNNPSYPGAARDDNNPLVTSRADLSGYKRDDNILFQGSVSLNYEIPFIPGLNARAFYSYDYNSSEYKGYQLPYDLYTYDPGNKTYDSRTFNTPMSISRGFNRGSTYLMQFQLNYSKSFKKHTIGALALYEETTGKGDNFNAYRELAFKIDQLFAGNSSNQMGTQDVNGLSDWARKAFVGRLNYDFASRYLATVSFRYDGSSRFRNDQQWGLFPSVELGWRVSEESFFKNSSALSAISNFKIRGSYGKLGNEDAVNYQFLSGYNFPSGNYLWNGELVNGLEDKGLPNTSITWYTYTTSNIGVDLELWKGLLGIQVDAFRRDGNGLLGTRLGTLPGTVGADLPQENLNSDRTQGIELNLTHRNVIGAVGYNIGANIGYARTKLRYQEVGAYGNAYENWRNNPNNRYNDVWWGLGYEGQFQSYSEIYNSPVNYGGGNRGTLPGDYKYTDWNGDGIIDGWDEHPIATKGVQENDVVQRNIPKINFGLNVSASYKGVDLSMLWQGAALVNVDYPEMLKEPLAFGGSASALKMFMDRWHPEVPTTDIYNPNTKWVPGYYAYTGTLPAGNSERSVQNAAYLRLKSLEVGYTFPVAWTSKIGVKRARFYLNGYNLATFTGIRGLDPEHTSDIYGYTYPMNKTYNAGINISF</sequence>
<dbReference type="InterPro" id="IPR037066">
    <property type="entry name" value="Plug_dom_sf"/>
</dbReference>
<dbReference type="Proteomes" id="UP000189739">
    <property type="component" value="Unassembled WGS sequence"/>
</dbReference>
<dbReference type="SUPFAM" id="SSF49464">
    <property type="entry name" value="Carboxypeptidase regulatory domain-like"/>
    <property type="match status" value="1"/>
</dbReference>
<dbReference type="InterPro" id="IPR008969">
    <property type="entry name" value="CarboxyPept-like_regulatory"/>
</dbReference>
<feature type="domain" description="TonB-dependent receptor plug" evidence="4">
    <location>
        <begin position="113"/>
        <end position="214"/>
    </location>
</feature>
<accession>A0A1S9PAE1</accession>
<dbReference type="Pfam" id="PF07715">
    <property type="entry name" value="Plug"/>
    <property type="match status" value="1"/>
</dbReference>
<dbReference type="InterPro" id="IPR023996">
    <property type="entry name" value="TonB-dep_OMP_SusC/RagA"/>
</dbReference>
<dbReference type="STRING" id="1792845.BC343_13520"/>
<evidence type="ECO:0000256" key="3">
    <source>
        <dbReference type="SAM" id="SignalP"/>
    </source>
</evidence>
<evidence type="ECO:0000259" key="4">
    <source>
        <dbReference type="Pfam" id="PF07715"/>
    </source>
</evidence>
<dbReference type="Gene3D" id="2.170.130.10">
    <property type="entry name" value="TonB-dependent receptor, plug domain"/>
    <property type="match status" value="1"/>
</dbReference>
<dbReference type="GO" id="GO:0009279">
    <property type="term" value="C:cell outer membrane"/>
    <property type="evidence" value="ECO:0007669"/>
    <property type="project" value="UniProtKB-SubCell"/>
</dbReference>
<dbReference type="InterPro" id="IPR023997">
    <property type="entry name" value="TonB-dep_OMP_SusC/RagA_CS"/>
</dbReference>
<dbReference type="GO" id="GO:0015344">
    <property type="term" value="F:siderophore uptake transmembrane transporter activity"/>
    <property type="evidence" value="ECO:0007669"/>
    <property type="project" value="TreeGrafter"/>
</dbReference>
<keyword evidence="2" id="KW-1134">Transmembrane beta strand</keyword>